<protein>
    <submittedName>
        <fullName evidence="1">Uncharacterized protein</fullName>
    </submittedName>
</protein>
<accession>A0ACB6Z738</accession>
<dbReference type="EMBL" id="MU118091">
    <property type="protein sequence ID" value="KAF9645431.1"/>
    <property type="molecule type" value="Genomic_DNA"/>
</dbReference>
<name>A0ACB6Z738_THEGA</name>
<evidence type="ECO:0000313" key="2">
    <source>
        <dbReference type="Proteomes" id="UP000886501"/>
    </source>
</evidence>
<evidence type="ECO:0000313" key="1">
    <source>
        <dbReference type="EMBL" id="KAF9645431.1"/>
    </source>
</evidence>
<gene>
    <name evidence="1" type="ORF">BDM02DRAFT_3120273</name>
</gene>
<proteinExistence type="predicted"/>
<reference evidence="1" key="2">
    <citation type="journal article" date="2020" name="Nat. Commun.">
        <title>Large-scale genome sequencing of mycorrhizal fungi provides insights into the early evolution of symbiotic traits.</title>
        <authorList>
            <person name="Miyauchi S."/>
            <person name="Kiss E."/>
            <person name="Kuo A."/>
            <person name="Drula E."/>
            <person name="Kohler A."/>
            <person name="Sanchez-Garcia M."/>
            <person name="Morin E."/>
            <person name="Andreopoulos B."/>
            <person name="Barry K.W."/>
            <person name="Bonito G."/>
            <person name="Buee M."/>
            <person name="Carver A."/>
            <person name="Chen C."/>
            <person name="Cichocki N."/>
            <person name="Clum A."/>
            <person name="Culley D."/>
            <person name="Crous P.W."/>
            <person name="Fauchery L."/>
            <person name="Girlanda M."/>
            <person name="Hayes R.D."/>
            <person name="Keri Z."/>
            <person name="LaButti K."/>
            <person name="Lipzen A."/>
            <person name="Lombard V."/>
            <person name="Magnuson J."/>
            <person name="Maillard F."/>
            <person name="Murat C."/>
            <person name="Nolan M."/>
            <person name="Ohm R.A."/>
            <person name="Pangilinan J."/>
            <person name="Pereira M.F."/>
            <person name="Perotto S."/>
            <person name="Peter M."/>
            <person name="Pfister S."/>
            <person name="Riley R."/>
            <person name="Sitrit Y."/>
            <person name="Stielow J.B."/>
            <person name="Szollosi G."/>
            <person name="Zifcakova L."/>
            <person name="Stursova M."/>
            <person name="Spatafora J.W."/>
            <person name="Tedersoo L."/>
            <person name="Vaario L.M."/>
            <person name="Yamada A."/>
            <person name="Yan M."/>
            <person name="Wang P."/>
            <person name="Xu J."/>
            <person name="Bruns T."/>
            <person name="Baldrian P."/>
            <person name="Vilgalys R."/>
            <person name="Dunand C."/>
            <person name="Henrissat B."/>
            <person name="Grigoriev I.V."/>
            <person name="Hibbett D."/>
            <person name="Nagy L.G."/>
            <person name="Martin F.M."/>
        </authorList>
    </citation>
    <scope>NUCLEOTIDE SEQUENCE</scope>
    <source>
        <strain evidence="1">P2</strain>
    </source>
</reference>
<organism evidence="1 2">
    <name type="scientific">Thelephora ganbajun</name>
    <name type="common">Ganba fungus</name>
    <dbReference type="NCBI Taxonomy" id="370292"/>
    <lineage>
        <taxon>Eukaryota</taxon>
        <taxon>Fungi</taxon>
        <taxon>Dikarya</taxon>
        <taxon>Basidiomycota</taxon>
        <taxon>Agaricomycotina</taxon>
        <taxon>Agaricomycetes</taxon>
        <taxon>Thelephorales</taxon>
        <taxon>Thelephoraceae</taxon>
        <taxon>Thelephora</taxon>
    </lineage>
</organism>
<dbReference type="Proteomes" id="UP000886501">
    <property type="component" value="Unassembled WGS sequence"/>
</dbReference>
<reference evidence="1" key="1">
    <citation type="submission" date="2019-10" db="EMBL/GenBank/DDBJ databases">
        <authorList>
            <consortium name="DOE Joint Genome Institute"/>
            <person name="Kuo A."/>
            <person name="Miyauchi S."/>
            <person name="Kiss E."/>
            <person name="Drula E."/>
            <person name="Kohler A."/>
            <person name="Sanchez-Garcia M."/>
            <person name="Andreopoulos B."/>
            <person name="Barry K.W."/>
            <person name="Bonito G."/>
            <person name="Buee M."/>
            <person name="Carver A."/>
            <person name="Chen C."/>
            <person name="Cichocki N."/>
            <person name="Clum A."/>
            <person name="Culley D."/>
            <person name="Crous P.W."/>
            <person name="Fauchery L."/>
            <person name="Girlanda M."/>
            <person name="Hayes R."/>
            <person name="Keri Z."/>
            <person name="Labutti K."/>
            <person name="Lipzen A."/>
            <person name="Lombard V."/>
            <person name="Magnuson J."/>
            <person name="Maillard F."/>
            <person name="Morin E."/>
            <person name="Murat C."/>
            <person name="Nolan M."/>
            <person name="Ohm R."/>
            <person name="Pangilinan J."/>
            <person name="Pereira M."/>
            <person name="Perotto S."/>
            <person name="Peter M."/>
            <person name="Riley R."/>
            <person name="Sitrit Y."/>
            <person name="Stielow B."/>
            <person name="Szollosi G."/>
            <person name="Zifcakova L."/>
            <person name="Stursova M."/>
            <person name="Spatafora J.W."/>
            <person name="Tedersoo L."/>
            <person name="Vaario L.-M."/>
            <person name="Yamada A."/>
            <person name="Yan M."/>
            <person name="Wang P."/>
            <person name="Xu J."/>
            <person name="Bruns T."/>
            <person name="Baldrian P."/>
            <person name="Vilgalys R."/>
            <person name="Henrissat B."/>
            <person name="Grigoriev I.V."/>
            <person name="Hibbett D."/>
            <person name="Nagy L.G."/>
            <person name="Martin F.M."/>
        </authorList>
    </citation>
    <scope>NUCLEOTIDE SEQUENCE</scope>
    <source>
        <strain evidence="1">P2</strain>
    </source>
</reference>
<sequence length="80" mass="9133">MYSERLMYTALLMTQSRSASQASLSTGPHTFNYAVTAFHAAEVTKHQLRGTIRERKLSHMEYTRRSGREGEGAKTSCRHR</sequence>
<keyword evidence="2" id="KW-1185">Reference proteome</keyword>
<comment type="caution">
    <text evidence="1">The sequence shown here is derived from an EMBL/GenBank/DDBJ whole genome shotgun (WGS) entry which is preliminary data.</text>
</comment>